<reference evidence="1" key="1">
    <citation type="journal article" date="2023" name="Plant J.">
        <title>The genome of the king protea, Protea cynaroides.</title>
        <authorList>
            <person name="Chang J."/>
            <person name="Duong T.A."/>
            <person name="Schoeman C."/>
            <person name="Ma X."/>
            <person name="Roodt D."/>
            <person name="Barker N."/>
            <person name="Li Z."/>
            <person name="Van de Peer Y."/>
            <person name="Mizrachi E."/>
        </authorList>
    </citation>
    <scope>NUCLEOTIDE SEQUENCE</scope>
    <source>
        <tissue evidence="1">Young leaves</tissue>
    </source>
</reference>
<proteinExistence type="predicted"/>
<dbReference type="Proteomes" id="UP001141806">
    <property type="component" value="Unassembled WGS sequence"/>
</dbReference>
<keyword evidence="2" id="KW-1185">Reference proteome</keyword>
<dbReference type="EMBL" id="JAMYWD010000005">
    <property type="protein sequence ID" value="KAJ4971832.1"/>
    <property type="molecule type" value="Genomic_DNA"/>
</dbReference>
<accession>A0A9Q0QU37</accession>
<organism evidence="1 2">
    <name type="scientific">Protea cynaroides</name>
    <dbReference type="NCBI Taxonomy" id="273540"/>
    <lineage>
        <taxon>Eukaryota</taxon>
        <taxon>Viridiplantae</taxon>
        <taxon>Streptophyta</taxon>
        <taxon>Embryophyta</taxon>
        <taxon>Tracheophyta</taxon>
        <taxon>Spermatophyta</taxon>
        <taxon>Magnoliopsida</taxon>
        <taxon>Proteales</taxon>
        <taxon>Proteaceae</taxon>
        <taxon>Protea</taxon>
    </lineage>
</organism>
<gene>
    <name evidence="1" type="ORF">NE237_004931</name>
</gene>
<dbReference type="AlphaFoldDB" id="A0A9Q0QU37"/>
<comment type="caution">
    <text evidence="1">The sequence shown here is derived from an EMBL/GenBank/DDBJ whole genome shotgun (WGS) entry which is preliminary data.</text>
</comment>
<name>A0A9Q0QU37_9MAGN</name>
<sequence length="242" mass="27124">MVREGDSHQMRNHRKWFAKEKGKRALPVGGSRSRLQVMTLAAWEINMILVYFLIRLRGYVLGRWADVIDEGADPTVEEGEIAQEQASDFLNVEVQHTMIEKPNLPTVQEHVVIVLELPLRSGDTISTRPGSSKVAKSFSQGVSLLDRSPNTANFDSSQRVVNPGMVEIIFFDVMATDEELQQGVGVFTTVEKQPLDRPPGSGKSRETFASRMASRLTHMETLRNEVDDEDPLLEYMGSLPLV</sequence>
<evidence type="ECO:0000313" key="1">
    <source>
        <dbReference type="EMBL" id="KAJ4971832.1"/>
    </source>
</evidence>
<evidence type="ECO:0000313" key="2">
    <source>
        <dbReference type="Proteomes" id="UP001141806"/>
    </source>
</evidence>
<protein>
    <submittedName>
        <fullName evidence="1">Uncharacterized protein</fullName>
    </submittedName>
</protein>